<evidence type="ECO:0000259" key="1">
    <source>
        <dbReference type="Pfam" id="PF09937"/>
    </source>
</evidence>
<dbReference type="InterPro" id="IPR018683">
    <property type="entry name" value="DUF2169"/>
</dbReference>
<dbReference type="RefSeq" id="WP_047195241.1">
    <property type="nucleotide sequence ID" value="NZ_CP011371.1"/>
</dbReference>
<dbReference type="OrthoDB" id="237820at2"/>
<proteinExistence type="predicted"/>
<sequence>MELVNATRMEVGHTLGLEPSGRELLVIVIKGTFRLPATGEPVQLHDEQLPLVMADTFTGEPGYSAPYFEIDFAPRKHRCDILLQGSAYAPQGRPVERVGVGLQVGPLRKTFSVVGNRRWETGLSGIGSTPPTPFTRCSISYDVAYGGVDQEHEDPAKHDAYALNPAGRGFRKHFKSEWVDGRPLPNTEEIGQEVRQPDGDYRPMAFGPVGRGWEPRRQWAGTYDQQWLDDHFPFLPPDFDERYYQAAPPDQQIEVPRAAHEVVLLNLTDDGHRRFLLPHFEAPVHIFPRHGERENLNAALDTICFEPDQGRFTMSWRVTRPLKKNLFEIAQVLVGKKGREWWQRRDELSFPIPVVMVPMPPAEAAPASPA</sequence>
<gene>
    <name evidence="2" type="ORF">AAW51_2996</name>
</gene>
<organism evidence="2 3">
    <name type="scientific">Caldimonas brevitalea</name>
    <dbReference type="NCBI Taxonomy" id="413882"/>
    <lineage>
        <taxon>Bacteria</taxon>
        <taxon>Pseudomonadati</taxon>
        <taxon>Pseudomonadota</taxon>
        <taxon>Betaproteobacteria</taxon>
        <taxon>Burkholderiales</taxon>
        <taxon>Sphaerotilaceae</taxon>
        <taxon>Caldimonas</taxon>
    </lineage>
</organism>
<evidence type="ECO:0000313" key="3">
    <source>
        <dbReference type="Proteomes" id="UP000035352"/>
    </source>
</evidence>
<accession>A0A0G3BJW0</accession>
<reference evidence="2 3" key="1">
    <citation type="submission" date="2015-05" db="EMBL/GenBank/DDBJ databases">
        <authorList>
            <person name="Tang B."/>
            <person name="Yu Y."/>
        </authorList>
    </citation>
    <scope>NUCLEOTIDE SEQUENCE [LARGE SCALE GENOMIC DNA]</scope>
    <source>
        <strain evidence="2 3">DSM 7029</strain>
    </source>
</reference>
<dbReference type="Proteomes" id="UP000035352">
    <property type="component" value="Chromosome"/>
</dbReference>
<protein>
    <recommendedName>
        <fullName evidence="1">DUF2169 domain-containing protein</fullName>
    </recommendedName>
</protein>
<name>A0A0G3BJW0_9BURK</name>
<dbReference type="AlphaFoldDB" id="A0A0G3BJW0"/>
<feature type="domain" description="DUF2169" evidence="1">
    <location>
        <begin position="21"/>
        <end position="317"/>
    </location>
</feature>
<dbReference type="KEGG" id="pbh:AAW51_2996"/>
<keyword evidence="3" id="KW-1185">Reference proteome</keyword>
<evidence type="ECO:0000313" key="2">
    <source>
        <dbReference type="EMBL" id="AKJ29687.1"/>
    </source>
</evidence>
<dbReference type="Pfam" id="PF09937">
    <property type="entry name" value="DUF2169"/>
    <property type="match status" value="1"/>
</dbReference>
<dbReference type="PATRIC" id="fig|413882.6.peg.3127"/>
<dbReference type="STRING" id="413882.AAW51_2996"/>
<dbReference type="EMBL" id="CP011371">
    <property type="protein sequence ID" value="AKJ29687.1"/>
    <property type="molecule type" value="Genomic_DNA"/>
</dbReference>